<accession>A0A8B7ZCD5</accession>
<dbReference type="GeneID" id="110985723"/>
<reference evidence="5" key="1">
    <citation type="submission" date="2025-08" db="UniProtKB">
        <authorList>
            <consortium name="RefSeq"/>
        </authorList>
    </citation>
    <scope>IDENTIFICATION</scope>
</reference>
<dbReference type="Proteomes" id="UP000694845">
    <property type="component" value="Unplaced"/>
</dbReference>
<dbReference type="GO" id="GO:0005634">
    <property type="term" value="C:nucleus"/>
    <property type="evidence" value="ECO:0007669"/>
    <property type="project" value="TreeGrafter"/>
</dbReference>
<gene>
    <name evidence="5" type="primary">LOC110985723</name>
</gene>
<dbReference type="GO" id="GO:0003729">
    <property type="term" value="F:mRNA binding"/>
    <property type="evidence" value="ECO:0007669"/>
    <property type="project" value="TreeGrafter"/>
</dbReference>
<dbReference type="SMART" id="SM00322">
    <property type="entry name" value="KH"/>
    <property type="match status" value="1"/>
</dbReference>
<organism evidence="4 5">
    <name type="scientific">Acanthaster planci</name>
    <name type="common">Crown-of-thorns starfish</name>
    <dbReference type="NCBI Taxonomy" id="133434"/>
    <lineage>
        <taxon>Eukaryota</taxon>
        <taxon>Metazoa</taxon>
        <taxon>Echinodermata</taxon>
        <taxon>Eleutherozoa</taxon>
        <taxon>Asterozoa</taxon>
        <taxon>Asteroidea</taxon>
        <taxon>Valvatacea</taxon>
        <taxon>Valvatida</taxon>
        <taxon>Acanthasteridae</taxon>
        <taxon>Acanthaster</taxon>
    </lineage>
</organism>
<feature type="compositionally biased region" description="Polar residues" evidence="2">
    <location>
        <begin position="230"/>
        <end position="256"/>
    </location>
</feature>
<dbReference type="RefSeq" id="XP_022102642.1">
    <property type="nucleotide sequence ID" value="XM_022246950.1"/>
</dbReference>
<name>A0A8B7ZCD5_ACAPL</name>
<proteinExistence type="predicted"/>
<dbReference type="InterPro" id="IPR045071">
    <property type="entry name" value="BBP-like"/>
</dbReference>
<feature type="compositionally biased region" description="Low complexity" evidence="2">
    <location>
        <begin position="273"/>
        <end position="286"/>
    </location>
</feature>
<dbReference type="CDD" id="cd22384">
    <property type="entry name" value="KH-I_KHDRBS"/>
    <property type="match status" value="1"/>
</dbReference>
<evidence type="ECO:0000313" key="4">
    <source>
        <dbReference type="Proteomes" id="UP000694845"/>
    </source>
</evidence>
<dbReference type="InterPro" id="IPR004087">
    <property type="entry name" value="KH_dom"/>
</dbReference>
<dbReference type="SUPFAM" id="SSF54791">
    <property type="entry name" value="Eukaryotic type KH-domain (KH-domain type I)"/>
    <property type="match status" value="1"/>
</dbReference>
<evidence type="ECO:0000313" key="5">
    <source>
        <dbReference type="RefSeq" id="XP_022102642.1"/>
    </source>
</evidence>
<dbReference type="InterPro" id="IPR055256">
    <property type="entry name" value="KH_1_KHDC4/BBP-like"/>
</dbReference>
<dbReference type="Pfam" id="PF22675">
    <property type="entry name" value="KH-I_KHDC4-BBP"/>
    <property type="match status" value="1"/>
</dbReference>
<dbReference type="PANTHER" id="PTHR11208">
    <property type="entry name" value="RNA-BINDING PROTEIN RELATED"/>
    <property type="match status" value="1"/>
</dbReference>
<dbReference type="OMA" id="SYREQPY"/>
<dbReference type="KEGG" id="aplc:110985723"/>
<feature type="region of interest" description="Disordered" evidence="2">
    <location>
        <begin position="189"/>
        <end position="339"/>
    </location>
</feature>
<keyword evidence="1" id="KW-0694">RNA-binding</keyword>
<evidence type="ECO:0000256" key="2">
    <source>
        <dbReference type="SAM" id="MobiDB-lite"/>
    </source>
</evidence>
<dbReference type="OrthoDB" id="6777263at2759"/>
<dbReference type="GO" id="GO:0000381">
    <property type="term" value="P:regulation of alternative mRNA splicing, via spliceosome"/>
    <property type="evidence" value="ECO:0007669"/>
    <property type="project" value="TreeGrafter"/>
</dbReference>
<dbReference type="PANTHER" id="PTHR11208:SF42">
    <property type="entry name" value="QUAKING RELATED 54B, ISOFORM E"/>
    <property type="match status" value="1"/>
</dbReference>
<dbReference type="AlphaFoldDB" id="A0A8B7ZCD5"/>
<evidence type="ECO:0000256" key="1">
    <source>
        <dbReference type="ARBA" id="ARBA00022884"/>
    </source>
</evidence>
<evidence type="ECO:0000259" key="3">
    <source>
        <dbReference type="SMART" id="SM00322"/>
    </source>
</evidence>
<feature type="domain" description="K Homology" evidence="3">
    <location>
        <begin position="61"/>
        <end position="160"/>
    </location>
</feature>
<dbReference type="Gene3D" id="3.30.1370.10">
    <property type="entry name" value="K Homology domain, type 1"/>
    <property type="match status" value="1"/>
</dbReference>
<protein>
    <submittedName>
        <fullName evidence="5">KH domain-containing, RNA-binding, signal transduction-associated protein 2-like</fullName>
    </submittedName>
</protein>
<dbReference type="InterPro" id="IPR036612">
    <property type="entry name" value="KH_dom_type_1_sf"/>
</dbReference>
<sequence>METPQDRSVRLKQLRADKEVLDSDSLECPYAAKLVNDEIKNLELGVVKPPKFIDIMTDKPVKLEVRVRIPAEEHPTFNFVGKLLGPKGHTLKRLQDTTRTRMSILGKGSQRDKKKEEDLRVEGAEKNAHLNEELHVLVEVFATASEAYNRLAHSLCELRKYLIPDPNDEIRQSQLQELAILNGSYTEVPPGLGRGVVSRGYAGPRGGMSPPGYMGRSGSGSGPSAGVQGRFQSPPQAPQESSRSYSGPGNTQNSTMRGGPGAARSGYQGGFGRSQQQQPSQFSSSRMPQLPGTQPEYESYSPRGGEGYCSSGSSAGFQGVESEENFGPSGFGGHTYNGQNWAESETRMKAPSFMAPQKDIHVKSGQDLRSDTLHETQWILLYASSKQGVVAFITPRGLPAKERDIWESFFRSRLS</sequence>
<keyword evidence="4" id="KW-1185">Reference proteome</keyword>